<dbReference type="EMBL" id="UGQF01000001">
    <property type="protein sequence ID" value="STZ02832.1"/>
    <property type="molecule type" value="Genomic_DNA"/>
</dbReference>
<dbReference type="InterPro" id="IPR009279">
    <property type="entry name" value="Portal_Mu"/>
</dbReference>
<dbReference type="AlphaFoldDB" id="A0A378QQU8"/>
<dbReference type="Proteomes" id="UP000254618">
    <property type="component" value="Unassembled WGS sequence"/>
</dbReference>
<accession>A0A378QQU8</accession>
<reference evidence="2 4" key="2">
    <citation type="submission" date="2018-06" db="EMBL/GenBank/DDBJ databases">
        <authorList>
            <consortium name="Pathogen Informatics"/>
            <person name="Doyle S."/>
        </authorList>
    </citation>
    <scope>NUCLEOTIDE SEQUENCE [LARGE SCALE GENOMIC DNA]</scope>
    <source>
        <strain evidence="2 4">NCTC11012</strain>
    </source>
</reference>
<dbReference type="RefSeq" id="WP_079326483.1">
    <property type="nucleotide sequence ID" value="NZ_MXAP01000127.1"/>
</dbReference>
<reference evidence="1 3" key="1">
    <citation type="submission" date="2017-03" db="EMBL/GenBank/DDBJ databases">
        <title>Draft genome sequence of Moraxella equi CCUG 4950T type strain.</title>
        <authorList>
            <person name="Salva-Serra F."/>
            <person name="Engstrom-Jakobsson H."/>
            <person name="Thorell K."/>
            <person name="Jaen-Luchoro D."/>
            <person name="Gonzales-Siles L."/>
            <person name="Karlsson R."/>
            <person name="Yazdan S."/>
            <person name="Boulund F."/>
            <person name="Johnning A."/>
            <person name="Engstrand L."/>
            <person name="Kristiansson E."/>
            <person name="Moore E."/>
        </authorList>
    </citation>
    <scope>NUCLEOTIDE SEQUENCE [LARGE SCALE GENOMIC DNA]</scope>
    <source>
        <strain evidence="1 3">CCUG 4950</strain>
    </source>
</reference>
<dbReference type="Pfam" id="PF06074">
    <property type="entry name" value="Portal_Mu"/>
    <property type="match status" value="1"/>
</dbReference>
<name>A0A378QQU8_9GAMM</name>
<evidence type="ECO:0000313" key="2">
    <source>
        <dbReference type="EMBL" id="STZ02832.1"/>
    </source>
</evidence>
<evidence type="ECO:0000313" key="3">
    <source>
        <dbReference type="Proteomes" id="UP000190777"/>
    </source>
</evidence>
<evidence type="ECO:0000313" key="4">
    <source>
        <dbReference type="Proteomes" id="UP000254618"/>
    </source>
</evidence>
<organism evidence="2 4">
    <name type="scientific">Moraxella equi</name>
    <dbReference type="NCBI Taxonomy" id="60442"/>
    <lineage>
        <taxon>Bacteria</taxon>
        <taxon>Pseudomonadati</taxon>
        <taxon>Pseudomonadota</taxon>
        <taxon>Gammaproteobacteria</taxon>
        <taxon>Moraxellales</taxon>
        <taxon>Moraxellaceae</taxon>
        <taxon>Moraxella</taxon>
    </lineage>
</organism>
<dbReference type="EMBL" id="MXAP01000127">
    <property type="protein sequence ID" value="OPH34952.1"/>
    <property type="molecule type" value="Genomic_DNA"/>
</dbReference>
<keyword evidence="3" id="KW-1185">Reference proteome</keyword>
<sequence>MTNQNQAPKLDKKELLLIDGITKTTPPPFKILCPTNNASFTNPYGTAELSCVYWVCVFKRGGLKFWAEFAEKFGSPWIIGHEPRSNTDEDTNKLLDALEDLMGNAVATIPNDSSVEIKEATGKTGSSQVFDDFIRYCRSEINIALLGQDQTTEKDTSHASAMAGLTVTKDIRDNDCRVVESCFNTLLAWICELNFHNVSPPKFVLYEDEVGDKTLAERDQILTALGVSFNQSYYERAYNLSADEFTLNAKPMPTNTVPTTPNFSEKSFAPEGDLSDKLAIGVPSDDELTAQVVQMLDEFTTLDSVNLDNETALLEKLASLYPTMNIDELQDKLTQMLFIADTLSRLQTQEEMGLN</sequence>
<gene>
    <name evidence="1" type="ORF">B5J93_11375</name>
    <name evidence="2" type="ORF">NCTC11012_01061</name>
</gene>
<dbReference type="Proteomes" id="UP000190777">
    <property type="component" value="Unassembled WGS sequence"/>
</dbReference>
<protein>
    <submittedName>
        <fullName evidence="2">Mu-like prophage protein gp29</fullName>
    </submittedName>
</protein>
<proteinExistence type="predicted"/>
<evidence type="ECO:0000313" key="1">
    <source>
        <dbReference type="EMBL" id="OPH34952.1"/>
    </source>
</evidence>